<dbReference type="EMBL" id="CAJVRM010000179">
    <property type="protein sequence ID" value="CAG8976471.1"/>
    <property type="molecule type" value="Genomic_DNA"/>
</dbReference>
<dbReference type="Proteomes" id="UP000701801">
    <property type="component" value="Unassembled WGS sequence"/>
</dbReference>
<dbReference type="AlphaFoldDB" id="A0A9N9Q7A4"/>
<proteinExistence type="predicted"/>
<reference evidence="2" key="1">
    <citation type="submission" date="2021-07" db="EMBL/GenBank/DDBJ databases">
        <authorList>
            <person name="Durling M."/>
        </authorList>
    </citation>
    <scope>NUCLEOTIDE SEQUENCE</scope>
</reference>
<protein>
    <submittedName>
        <fullName evidence="2">Uncharacterized protein</fullName>
    </submittedName>
</protein>
<comment type="caution">
    <text evidence="2">The sequence shown here is derived from an EMBL/GenBank/DDBJ whole genome shotgun (WGS) entry which is preliminary data.</text>
</comment>
<evidence type="ECO:0000256" key="1">
    <source>
        <dbReference type="SAM" id="MobiDB-lite"/>
    </source>
</evidence>
<accession>A0A9N9Q7A4</accession>
<feature type="non-terminal residue" evidence="2">
    <location>
        <position position="1"/>
    </location>
</feature>
<feature type="compositionally biased region" description="Pro residues" evidence="1">
    <location>
        <begin position="212"/>
        <end position="221"/>
    </location>
</feature>
<name>A0A9N9Q7A4_9HELO</name>
<sequence>KDTIISALSTRPPNGGLQATLRSPFHPDPLEFSGEDPKELPSFLRKLQLKLRMNNDWWTSEQQRMGYVISLLSSKAYNQVAHGINDDGTILHPHVKAITDILTITFGDLNAKASAAKRLITLEQGTSPMAIFLPDWVATANATKWDDTALIDHLRNAIHPEVLNRISFLRDDDIPQDLPRYTELVRRCDYEVRQANPDYLEKNKAGSHTPYPFTPYTPPPANGGDAMDLSATLPVTWQRKDIENKRRPKTDAEREARRTYYTEHRLCHWCASPKHFAPNCTTAPWATGKA</sequence>
<evidence type="ECO:0000313" key="2">
    <source>
        <dbReference type="EMBL" id="CAG8976471.1"/>
    </source>
</evidence>
<evidence type="ECO:0000313" key="3">
    <source>
        <dbReference type="Proteomes" id="UP000701801"/>
    </source>
</evidence>
<gene>
    <name evidence="2" type="ORF">HYALB_00010607</name>
</gene>
<dbReference type="OrthoDB" id="3772590at2759"/>
<keyword evidence="3" id="KW-1185">Reference proteome</keyword>
<feature type="region of interest" description="Disordered" evidence="1">
    <location>
        <begin position="200"/>
        <end position="228"/>
    </location>
</feature>
<organism evidence="2 3">
    <name type="scientific">Hymenoscyphus albidus</name>
    <dbReference type="NCBI Taxonomy" id="595503"/>
    <lineage>
        <taxon>Eukaryota</taxon>
        <taxon>Fungi</taxon>
        <taxon>Dikarya</taxon>
        <taxon>Ascomycota</taxon>
        <taxon>Pezizomycotina</taxon>
        <taxon>Leotiomycetes</taxon>
        <taxon>Helotiales</taxon>
        <taxon>Helotiaceae</taxon>
        <taxon>Hymenoscyphus</taxon>
    </lineage>
</organism>